<feature type="domain" description="Reverse transcriptase/retrotransposon-derived protein RNase H-like" evidence="1">
    <location>
        <begin position="33"/>
        <end position="117"/>
    </location>
</feature>
<comment type="caution">
    <text evidence="2">The sequence shown here is derived from an EMBL/GenBank/DDBJ whole genome shotgun (WGS) entry which is preliminary data.</text>
</comment>
<dbReference type="AlphaFoldDB" id="A0A5A7T3F1"/>
<organism evidence="2 3">
    <name type="scientific">Cucumis melo var. makuwa</name>
    <name type="common">Oriental melon</name>
    <dbReference type="NCBI Taxonomy" id="1194695"/>
    <lineage>
        <taxon>Eukaryota</taxon>
        <taxon>Viridiplantae</taxon>
        <taxon>Streptophyta</taxon>
        <taxon>Embryophyta</taxon>
        <taxon>Tracheophyta</taxon>
        <taxon>Spermatophyta</taxon>
        <taxon>Magnoliopsida</taxon>
        <taxon>eudicotyledons</taxon>
        <taxon>Gunneridae</taxon>
        <taxon>Pentapetalae</taxon>
        <taxon>rosids</taxon>
        <taxon>fabids</taxon>
        <taxon>Cucurbitales</taxon>
        <taxon>Cucurbitaceae</taxon>
        <taxon>Benincaseae</taxon>
        <taxon>Cucumis</taxon>
    </lineage>
</organism>
<dbReference type="Proteomes" id="UP000321393">
    <property type="component" value="Unassembled WGS sequence"/>
</dbReference>
<gene>
    <name evidence="2" type="ORF">E6C27_scaffold56G002220</name>
</gene>
<dbReference type="InterPro" id="IPR051320">
    <property type="entry name" value="Viral_Replic_Matur_Polypro"/>
</dbReference>
<evidence type="ECO:0000313" key="2">
    <source>
        <dbReference type="EMBL" id="KAA0036005.1"/>
    </source>
</evidence>
<dbReference type="PANTHER" id="PTHR33064">
    <property type="entry name" value="POL PROTEIN"/>
    <property type="match status" value="1"/>
</dbReference>
<evidence type="ECO:0000313" key="3">
    <source>
        <dbReference type="Proteomes" id="UP000321393"/>
    </source>
</evidence>
<sequence>MDEDKLRAIKEWKASYFYDRVTFLPLIGTTWRWPVECQIAFDNLKVTITRGPVLGLVDVSKSFIVETDALDFAFGGVLSQKGHPIAYESRKLNSSKRRYTVSEKEMFTMVHCLREGNIYWNHHSW</sequence>
<dbReference type="PANTHER" id="PTHR33064:SF40">
    <property type="entry name" value="REVERSE TRANSCRIPTASE_RETROTRANSPOSON-DERIVED PROTEIN RNASE H-LIKE DOMAIN-CONTAINING PROTEIN"/>
    <property type="match status" value="1"/>
</dbReference>
<dbReference type="EMBL" id="SSTE01019881">
    <property type="protein sequence ID" value="KAA0036005.1"/>
    <property type="molecule type" value="Genomic_DNA"/>
</dbReference>
<dbReference type="Pfam" id="PF17919">
    <property type="entry name" value="RT_RNaseH_2"/>
    <property type="match status" value="1"/>
</dbReference>
<evidence type="ECO:0000259" key="1">
    <source>
        <dbReference type="Pfam" id="PF17919"/>
    </source>
</evidence>
<dbReference type="InterPro" id="IPR041577">
    <property type="entry name" value="RT_RNaseH_2"/>
</dbReference>
<accession>A0A5A7T3F1</accession>
<dbReference type="OrthoDB" id="1909920at2759"/>
<protein>
    <recommendedName>
        <fullName evidence="1">Reverse transcriptase/retrotransposon-derived protein RNase H-like domain-containing protein</fullName>
    </recommendedName>
</protein>
<name>A0A5A7T3F1_CUCMM</name>
<dbReference type="SUPFAM" id="SSF56672">
    <property type="entry name" value="DNA/RNA polymerases"/>
    <property type="match status" value="1"/>
</dbReference>
<reference evidence="2 3" key="1">
    <citation type="submission" date="2019-08" db="EMBL/GenBank/DDBJ databases">
        <title>Draft genome sequences of two oriental melons (Cucumis melo L. var makuwa).</title>
        <authorList>
            <person name="Kwon S.-Y."/>
        </authorList>
    </citation>
    <scope>NUCLEOTIDE SEQUENCE [LARGE SCALE GENOMIC DNA]</scope>
    <source>
        <strain evidence="3">cv. SW 3</strain>
        <tissue evidence="2">Leaf</tissue>
    </source>
</reference>
<proteinExistence type="predicted"/>
<dbReference type="STRING" id="1194695.A0A5A7T3F1"/>
<dbReference type="InterPro" id="IPR043502">
    <property type="entry name" value="DNA/RNA_pol_sf"/>
</dbReference>